<feature type="transmembrane region" description="Helical" evidence="1">
    <location>
        <begin position="6"/>
        <end position="25"/>
    </location>
</feature>
<proteinExistence type="predicted"/>
<accession>A0A7C2ZCH0</accession>
<feature type="transmembrane region" description="Helical" evidence="1">
    <location>
        <begin position="68"/>
        <end position="90"/>
    </location>
</feature>
<dbReference type="GO" id="GO:0008324">
    <property type="term" value="F:monoatomic cation transmembrane transporter activity"/>
    <property type="evidence" value="ECO:0007669"/>
    <property type="project" value="InterPro"/>
</dbReference>
<evidence type="ECO:0000313" key="3">
    <source>
        <dbReference type="EMBL" id="HEW53276.1"/>
    </source>
</evidence>
<keyword evidence="1" id="KW-0472">Membrane</keyword>
<comment type="caution">
    <text evidence="3">The sequence shown here is derived from an EMBL/GenBank/DDBJ whole genome shotgun (WGS) entry which is preliminary data.</text>
</comment>
<dbReference type="EMBL" id="DSGT01000009">
    <property type="protein sequence ID" value="HEW53276.1"/>
    <property type="molecule type" value="Genomic_DNA"/>
</dbReference>
<gene>
    <name evidence="3" type="ORF">ENO77_03825</name>
</gene>
<dbReference type="InterPro" id="IPR006037">
    <property type="entry name" value="RCK_C"/>
</dbReference>
<dbReference type="SUPFAM" id="SSF116726">
    <property type="entry name" value="TrkA C-terminal domain-like"/>
    <property type="match status" value="1"/>
</dbReference>
<dbReference type="InterPro" id="IPR036721">
    <property type="entry name" value="RCK_C_sf"/>
</dbReference>
<feature type="transmembrane region" description="Helical" evidence="1">
    <location>
        <begin position="96"/>
        <end position="114"/>
    </location>
</feature>
<dbReference type="Pfam" id="PF02080">
    <property type="entry name" value="TrkA_C"/>
    <property type="match status" value="1"/>
</dbReference>
<evidence type="ECO:0000259" key="2">
    <source>
        <dbReference type="PROSITE" id="PS51202"/>
    </source>
</evidence>
<keyword evidence="1" id="KW-0812">Transmembrane</keyword>
<dbReference type="PROSITE" id="PS51202">
    <property type="entry name" value="RCK_C"/>
    <property type="match status" value="1"/>
</dbReference>
<evidence type="ECO:0000256" key="1">
    <source>
        <dbReference type="SAM" id="Phobius"/>
    </source>
</evidence>
<dbReference type="AlphaFoldDB" id="A0A7C2ZCH0"/>
<organism evidence="3">
    <name type="scientific">Ignisphaera aggregans</name>
    <dbReference type="NCBI Taxonomy" id="334771"/>
    <lineage>
        <taxon>Archaea</taxon>
        <taxon>Thermoproteota</taxon>
        <taxon>Thermoprotei</taxon>
        <taxon>Desulfurococcales</taxon>
        <taxon>Desulfurococcaceae</taxon>
        <taxon>Ignisphaera</taxon>
    </lineage>
</organism>
<sequence>MIALITFLLVVLFSIIVVRIGTVALKMTGLSRDVAAFQAQSAFSGVGFTTSESEYVVSHPVRRNIIRILMLLGSAGLTSAMATLVLTFVGTTLEEMAYRGMWLALGLAALYFFARSKLVDGGLSWVIEKALEKFAHIKVYDYEQLLGLSRGYTISQFKVRENSWVAGRKLRDLKLDEEGILVLSIYRRVDGQERFVGAPNGDTEVLPGDVLVCYGPEDAIMNLSQRLKGAKGDMEHTEAVRREQIRGFMRKISGGYD</sequence>
<dbReference type="GO" id="GO:0006813">
    <property type="term" value="P:potassium ion transport"/>
    <property type="evidence" value="ECO:0007669"/>
    <property type="project" value="InterPro"/>
</dbReference>
<reference evidence="3" key="1">
    <citation type="journal article" date="2020" name="mSystems">
        <title>Genome- and Community-Level Interaction Insights into Carbon Utilization and Element Cycling Functions of Hydrothermarchaeota in Hydrothermal Sediment.</title>
        <authorList>
            <person name="Zhou Z."/>
            <person name="Liu Y."/>
            <person name="Xu W."/>
            <person name="Pan J."/>
            <person name="Luo Z.H."/>
            <person name="Li M."/>
        </authorList>
    </citation>
    <scope>NUCLEOTIDE SEQUENCE [LARGE SCALE GENOMIC DNA]</scope>
    <source>
        <strain evidence="3">SpSt-16</strain>
    </source>
</reference>
<keyword evidence="1" id="KW-1133">Transmembrane helix</keyword>
<feature type="domain" description="RCK C-terminal" evidence="2">
    <location>
        <begin position="140"/>
        <end position="229"/>
    </location>
</feature>
<name>A0A7C2ZCH0_9CREN</name>
<dbReference type="Gene3D" id="3.30.70.1450">
    <property type="entry name" value="Regulator of K+ conductance, C-terminal domain"/>
    <property type="match status" value="1"/>
</dbReference>
<protein>
    <submittedName>
        <fullName evidence="3">Potassium transporter TrkA</fullName>
    </submittedName>
</protein>